<dbReference type="GO" id="GO:0005525">
    <property type="term" value="F:GTP binding"/>
    <property type="evidence" value="ECO:0007669"/>
    <property type="project" value="UniProtKB-KW"/>
</dbReference>
<keyword evidence="4" id="KW-1185">Reference proteome</keyword>
<comment type="caution">
    <text evidence="3">The sequence shown here is derived from an EMBL/GenBank/DDBJ whole genome shotgun (WGS) entry which is preliminary data.</text>
</comment>
<dbReference type="PROSITE" id="PS51419">
    <property type="entry name" value="RAB"/>
    <property type="match status" value="1"/>
</dbReference>
<keyword evidence="1" id="KW-0547">Nucleotide-binding</keyword>
<evidence type="ECO:0000256" key="1">
    <source>
        <dbReference type="ARBA" id="ARBA00022741"/>
    </source>
</evidence>
<evidence type="ECO:0000313" key="4">
    <source>
        <dbReference type="Proteomes" id="UP000664417"/>
    </source>
</evidence>
<sequence length="164" mass="18199">MLQKKVCLLGSFSVGKTSLIAQFVHGIFGEKYLTTIGVKIDKRRVTTEKGETTLVIWDLNGQDDLQKVRLANLRGSSGFLFVVDGTRPATLNVVLELDALVQREMGALPRLLLLNKCDLQDEWLLEASRVEELRAAGWHVKRTSAKTGEQVAEAFGALAEMMVR</sequence>
<dbReference type="SMART" id="SM00175">
    <property type="entry name" value="RAB"/>
    <property type="match status" value="1"/>
</dbReference>
<dbReference type="GO" id="GO:0003924">
    <property type="term" value="F:GTPase activity"/>
    <property type="evidence" value="ECO:0007669"/>
    <property type="project" value="InterPro"/>
</dbReference>
<name>A0A8J7Q2I2_9BACT</name>
<dbReference type="RefSeq" id="WP_207859163.1">
    <property type="nucleotide sequence ID" value="NZ_JAFREP010000010.1"/>
</dbReference>
<dbReference type="CDD" id="cd00154">
    <property type="entry name" value="Rab"/>
    <property type="match status" value="1"/>
</dbReference>
<dbReference type="SMART" id="SM00173">
    <property type="entry name" value="RAS"/>
    <property type="match status" value="1"/>
</dbReference>
<dbReference type="Gene3D" id="3.40.50.300">
    <property type="entry name" value="P-loop containing nucleotide triphosphate hydrolases"/>
    <property type="match status" value="1"/>
</dbReference>
<proteinExistence type="predicted"/>
<accession>A0A8J7Q2I2</accession>
<dbReference type="NCBIfam" id="TIGR00231">
    <property type="entry name" value="small_GTP"/>
    <property type="match status" value="1"/>
</dbReference>
<keyword evidence="2" id="KW-0342">GTP-binding</keyword>
<protein>
    <submittedName>
        <fullName evidence="3">GTP-binding protein</fullName>
    </submittedName>
</protein>
<dbReference type="Proteomes" id="UP000664417">
    <property type="component" value="Unassembled WGS sequence"/>
</dbReference>
<dbReference type="PANTHER" id="PTHR47977">
    <property type="entry name" value="RAS-RELATED PROTEIN RAB"/>
    <property type="match status" value="1"/>
</dbReference>
<dbReference type="EMBL" id="JAFREP010000010">
    <property type="protein sequence ID" value="MBO1319342.1"/>
    <property type="molecule type" value="Genomic_DNA"/>
</dbReference>
<dbReference type="InterPro" id="IPR001806">
    <property type="entry name" value="Small_GTPase"/>
</dbReference>
<dbReference type="Pfam" id="PF00071">
    <property type="entry name" value="Ras"/>
    <property type="match status" value="1"/>
</dbReference>
<gene>
    <name evidence="3" type="ORF">J3U88_12790</name>
</gene>
<dbReference type="AlphaFoldDB" id="A0A8J7Q2I2"/>
<organism evidence="3 4">
    <name type="scientific">Acanthopleuribacter pedis</name>
    <dbReference type="NCBI Taxonomy" id="442870"/>
    <lineage>
        <taxon>Bacteria</taxon>
        <taxon>Pseudomonadati</taxon>
        <taxon>Acidobacteriota</taxon>
        <taxon>Holophagae</taxon>
        <taxon>Acanthopleuribacterales</taxon>
        <taxon>Acanthopleuribacteraceae</taxon>
        <taxon>Acanthopleuribacter</taxon>
    </lineage>
</organism>
<dbReference type="InterPro" id="IPR050227">
    <property type="entry name" value="Rab"/>
</dbReference>
<dbReference type="PRINTS" id="PR00449">
    <property type="entry name" value="RASTRNSFRMNG"/>
</dbReference>
<evidence type="ECO:0000256" key="2">
    <source>
        <dbReference type="ARBA" id="ARBA00023134"/>
    </source>
</evidence>
<reference evidence="3" key="1">
    <citation type="submission" date="2021-03" db="EMBL/GenBank/DDBJ databases">
        <authorList>
            <person name="Wang G."/>
        </authorList>
    </citation>
    <scope>NUCLEOTIDE SEQUENCE</scope>
    <source>
        <strain evidence="3">KCTC 12899</strain>
    </source>
</reference>
<dbReference type="InterPro" id="IPR005225">
    <property type="entry name" value="Small_GTP-bd"/>
</dbReference>
<evidence type="ECO:0000313" key="3">
    <source>
        <dbReference type="EMBL" id="MBO1319342.1"/>
    </source>
</evidence>
<dbReference type="SUPFAM" id="SSF52540">
    <property type="entry name" value="P-loop containing nucleoside triphosphate hydrolases"/>
    <property type="match status" value="1"/>
</dbReference>
<dbReference type="InterPro" id="IPR027417">
    <property type="entry name" value="P-loop_NTPase"/>
</dbReference>